<evidence type="ECO:0000256" key="1">
    <source>
        <dbReference type="SAM" id="Coils"/>
    </source>
</evidence>
<feature type="compositionally biased region" description="Basic residues" evidence="2">
    <location>
        <begin position="66"/>
        <end position="80"/>
    </location>
</feature>
<dbReference type="EMBL" id="MCFG01000382">
    <property type="protein sequence ID" value="ORX73525.1"/>
    <property type="molecule type" value="Genomic_DNA"/>
</dbReference>
<reference evidence="3 4" key="2">
    <citation type="submission" date="2016-08" db="EMBL/GenBank/DDBJ databases">
        <title>Pervasive Adenine N6-methylation of Active Genes in Fungi.</title>
        <authorList>
            <consortium name="DOE Joint Genome Institute"/>
            <person name="Mondo S.J."/>
            <person name="Dannebaum R.O."/>
            <person name="Kuo R.C."/>
            <person name="Labutti K."/>
            <person name="Haridas S."/>
            <person name="Kuo A."/>
            <person name="Salamov A."/>
            <person name="Ahrendt S.R."/>
            <person name="Lipzen A."/>
            <person name="Sullivan W."/>
            <person name="Andreopoulos W.B."/>
            <person name="Clum A."/>
            <person name="Lindquist E."/>
            <person name="Daum C."/>
            <person name="Ramamoorthy G.K."/>
            <person name="Gryganskyi A."/>
            <person name="Culley D."/>
            <person name="Magnuson J.K."/>
            <person name="James T.Y."/>
            <person name="O'Malley M.A."/>
            <person name="Stajich J.E."/>
            <person name="Spatafora J.W."/>
            <person name="Visel A."/>
            <person name="Grigoriev I.V."/>
        </authorList>
    </citation>
    <scope>NUCLEOTIDE SEQUENCE [LARGE SCALE GENOMIC DNA]</scope>
    <source>
        <strain evidence="3 4">S4</strain>
    </source>
</reference>
<feature type="region of interest" description="Disordered" evidence="2">
    <location>
        <begin position="63"/>
        <end position="82"/>
    </location>
</feature>
<dbReference type="CDD" id="cd00303">
    <property type="entry name" value="retropepsin_like"/>
    <property type="match status" value="1"/>
</dbReference>
<gene>
    <name evidence="3" type="ORF">BCR32DRAFT_305152</name>
</gene>
<dbReference type="Proteomes" id="UP000193944">
    <property type="component" value="Unassembled WGS sequence"/>
</dbReference>
<dbReference type="Gene3D" id="2.40.70.10">
    <property type="entry name" value="Acid Proteases"/>
    <property type="match status" value="1"/>
</dbReference>
<comment type="caution">
    <text evidence="3">The sequence shown here is derived from an EMBL/GenBank/DDBJ whole genome shotgun (WGS) entry which is preliminary data.</text>
</comment>
<proteinExistence type="predicted"/>
<dbReference type="InterPro" id="IPR021109">
    <property type="entry name" value="Peptidase_aspartic_dom_sf"/>
</dbReference>
<dbReference type="AlphaFoldDB" id="A0A1Y1WJJ8"/>
<name>A0A1Y1WJJ8_9FUNG</name>
<dbReference type="OrthoDB" id="6626692at2759"/>
<keyword evidence="4" id="KW-1185">Reference proteome</keyword>
<reference evidence="3 4" key="1">
    <citation type="submission" date="2016-08" db="EMBL/GenBank/DDBJ databases">
        <title>A Parts List for Fungal Cellulosomes Revealed by Comparative Genomics.</title>
        <authorList>
            <consortium name="DOE Joint Genome Institute"/>
            <person name="Haitjema C.H."/>
            <person name="Gilmore S.P."/>
            <person name="Henske J.K."/>
            <person name="Solomon K.V."/>
            <person name="De Groot R."/>
            <person name="Kuo A."/>
            <person name="Mondo S.J."/>
            <person name="Salamov A.A."/>
            <person name="Labutti K."/>
            <person name="Zhao Z."/>
            <person name="Chiniquy J."/>
            <person name="Barry K."/>
            <person name="Brewer H.M."/>
            <person name="Purvine S.O."/>
            <person name="Wright A.T."/>
            <person name="Boxma B."/>
            <person name="Van Alen T."/>
            <person name="Hackstein J.H."/>
            <person name="Baker S.E."/>
            <person name="Grigoriev I.V."/>
            <person name="O'Malley M.A."/>
        </authorList>
    </citation>
    <scope>NUCLEOTIDE SEQUENCE [LARGE SCALE GENOMIC DNA]</scope>
    <source>
        <strain evidence="3 4">S4</strain>
    </source>
</reference>
<keyword evidence="1" id="KW-0175">Coiled coil</keyword>
<sequence length="478" mass="55471">MRLVAALPRKWKEILVEEEICPDSDDDHYDDIWEFINNKLAQEALIKEYSEFVSLRFGGGSSSRNYNKKRRNSHTSKRKANVKENPFTEIVKYNRNKSYRAYKKDNKYKREISHYNEAKKEKEEVNQDKTNETKKDINTAEKAAEELANEFQNYFTTQERTINYSFVNHEDPITIFQKYKDKAQSIQSEIDTIQAFCPVKEIQYTRAMIPISNEVMRKVYRSERAVKEFSDREETGMVNALMIVDSGSSVNLISKKLAKTLGLKIFPVKSEIVTNNGNFIMKEGTIMSLAVFLKNPPNYIAVCHNMTFGIVNQPEHMLAIGKNMERKYNLKLHRIVEITNLLEDNDLEPQNNLNHNLAQAQALQEFARNNAALQTNRVEDRDQQSVARLQFRGQGNPHNMVEIPITGVNHYNLLKEFNINKLLDDDPKKGYLITIGNKEEKIKNDELIKKLLPDELKEFKDVFDIPKGLYPEENGISS</sequence>
<accession>A0A1Y1WJJ8</accession>
<evidence type="ECO:0000256" key="2">
    <source>
        <dbReference type="SAM" id="MobiDB-lite"/>
    </source>
</evidence>
<feature type="coiled-coil region" evidence="1">
    <location>
        <begin position="108"/>
        <end position="150"/>
    </location>
</feature>
<evidence type="ECO:0000313" key="4">
    <source>
        <dbReference type="Proteomes" id="UP000193944"/>
    </source>
</evidence>
<organism evidence="3 4">
    <name type="scientific">Anaeromyces robustus</name>
    <dbReference type="NCBI Taxonomy" id="1754192"/>
    <lineage>
        <taxon>Eukaryota</taxon>
        <taxon>Fungi</taxon>
        <taxon>Fungi incertae sedis</taxon>
        <taxon>Chytridiomycota</taxon>
        <taxon>Chytridiomycota incertae sedis</taxon>
        <taxon>Neocallimastigomycetes</taxon>
        <taxon>Neocallimastigales</taxon>
        <taxon>Neocallimastigaceae</taxon>
        <taxon>Anaeromyces</taxon>
    </lineage>
</organism>
<protein>
    <submittedName>
        <fullName evidence="3">Uncharacterized protein</fullName>
    </submittedName>
</protein>
<evidence type="ECO:0000313" key="3">
    <source>
        <dbReference type="EMBL" id="ORX73525.1"/>
    </source>
</evidence>